<accession>A0A1W2BRX0</accession>
<feature type="transmembrane region" description="Helical" evidence="1">
    <location>
        <begin position="6"/>
        <end position="27"/>
    </location>
</feature>
<keyword evidence="3" id="KW-1185">Reference proteome</keyword>
<name>A0A1W2BRX0_9FIRM</name>
<keyword evidence="1" id="KW-1133">Transmembrane helix</keyword>
<evidence type="ECO:0000313" key="3">
    <source>
        <dbReference type="Proteomes" id="UP000192790"/>
    </source>
</evidence>
<organism evidence="2 3">
    <name type="scientific">Papillibacter cinnamivorans DSM 12816</name>
    <dbReference type="NCBI Taxonomy" id="1122930"/>
    <lineage>
        <taxon>Bacteria</taxon>
        <taxon>Bacillati</taxon>
        <taxon>Bacillota</taxon>
        <taxon>Clostridia</taxon>
        <taxon>Eubacteriales</taxon>
        <taxon>Oscillospiraceae</taxon>
        <taxon>Papillibacter</taxon>
    </lineage>
</organism>
<dbReference type="Proteomes" id="UP000192790">
    <property type="component" value="Unassembled WGS sequence"/>
</dbReference>
<feature type="transmembrane region" description="Helical" evidence="1">
    <location>
        <begin position="77"/>
        <end position="99"/>
    </location>
</feature>
<protein>
    <submittedName>
        <fullName evidence="2">Uncharacterized protein</fullName>
    </submittedName>
</protein>
<dbReference type="RefSeq" id="WP_084234991.1">
    <property type="nucleotide sequence ID" value="NZ_FWXW01000006.1"/>
</dbReference>
<gene>
    <name evidence="2" type="ORF">SAMN02745168_2313</name>
</gene>
<proteinExistence type="predicted"/>
<keyword evidence="1" id="KW-0472">Membrane</keyword>
<keyword evidence="1" id="KW-0812">Transmembrane</keyword>
<evidence type="ECO:0000313" key="2">
    <source>
        <dbReference type="EMBL" id="SMC75308.1"/>
    </source>
</evidence>
<reference evidence="2 3" key="1">
    <citation type="submission" date="2017-04" db="EMBL/GenBank/DDBJ databases">
        <authorList>
            <person name="Afonso C.L."/>
            <person name="Miller P.J."/>
            <person name="Scott M.A."/>
            <person name="Spackman E."/>
            <person name="Goraichik I."/>
            <person name="Dimitrov K.M."/>
            <person name="Suarez D.L."/>
            <person name="Swayne D.E."/>
        </authorList>
    </citation>
    <scope>NUCLEOTIDE SEQUENCE [LARGE SCALE GENOMIC DNA]</scope>
    <source>
        <strain evidence="2 3">DSM 12816</strain>
    </source>
</reference>
<feature type="transmembrane region" description="Helical" evidence="1">
    <location>
        <begin position="39"/>
        <end position="57"/>
    </location>
</feature>
<dbReference type="AlphaFoldDB" id="A0A1W2BRX0"/>
<evidence type="ECO:0000256" key="1">
    <source>
        <dbReference type="SAM" id="Phobius"/>
    </source>
</evidence>
<dbReference type="EMBL" id="FWXW01000006">
    <property type="protein sequence ID" value="SMC75308.1"/>
    <property type="molecule type" value="Genomic_DNA"/>
</dbReference>
<feature type="transmembrane region" description="Helical" evidence="1">
    <location>
        <begin position="119"/>
        <end position="138"/>
    </location>
</feature>
<sequence length="141" mass="15664">MPFQQGLGPFIFAAAFMAISLLIQWAVSRRMDPERAWRYTQFANAGAMFGALFGTQLRTSEYLGGEFYYGRTDTLPGPSAIMLMLGIYASLRVLVTSYVQYRKNRDDPELSKKLIKDAVGSLAILSGVFAAGIFMEALQRS</sequence>